<feature type="transmembrane region" description="Helical" evidence="1">
    <location>
        <begin position="42"/>
        <end position="61"/>
    </location>
</feature>
<dbReference type="InterPro" id="IPR003675">
    <property type="entry name" value="Rce1/LyrA-like_dom"/>
</dbReference>
<keyword evidence="3" id="KW-0645">Protease</keyword>
<keyword evidence="1" id="KW-0812">Transmembrane</keyword>
<evidence type="ECO:0000313" key="4">
    <source>
        <dbReference type="Proteomes" id="UP001152422"/>
    </source>
</evidence>
<feature type="transmembrane region" description="Helical" evidence="1">
    <location>
        <begin position="142"/>
        <end position="163"/>
    </location>
</feature>
<keyword evidence="3" id="KW-0378">Hydrolase</keyword>
<proteinExistence type="predicted"/>
<evidence type="ECO:0000256" key="1">
    <source>
        <dbReference type="SAM" id="Phobius"/>
    </source>
</evidence>
<dbReference type="AlphaFoldDB" id="A0A9X4QZV3"/>
<sequence length="290" mass="32995">MTKEKTEMSSKKAKWLYYFFNTIIWIVLIDMLVGLVEFNQKMVIVWSVLYIGIGLCIYLMYHKTAVYNRFAIENMNKKPLDSVQISLYILLGVLVKFIQQDVWNLLTNYSTTTNDKNIQQGAGLEIPDFITDSVVFPVVEEVVFRGYFFILAYVIAIGTIKLLNKRKSSTIGDKGIFRLAISIFILSAAIFGIGHNVQSISEFAMYFFSGLTYCVLFILTKRIYITIAVHIINNTMATMSMLYIKGHNYTSWGNVTSYVVGIAVIIAVLVYYPKIKSEFNKLMLKVGGGI</sequence>
<reference evidence="3" key="1">
    <citation type="submission" date="2022-05" db="EMBL/GenBank/DDBJ databases">
        <title>Comparative genomics of Staphylococcus equorum isolates.</title>
        <authorList>
            <person name="Luelf R.H."/>
        </authorList>
    </citation>
    <scope>NUCLEOTIDE SEQUENCE</scope>
    <source>
        <strain evidence="3">TMW 2.2497</strain>
    </source>
</reference>
<keyword evidence="1" id="KW-0472">Membrane</keyword>
<keyword evidence="4" id="KW-1185">Reference proteome</keyword>
<feature type="transmembrane region" description="Helical" evidence="1">
    <location>
        <begin position="82"/>
        <end position="99"/>
    </location>
</feature>
<feature type="transmembrane region" description="Helical" evidence="1">
    <location>
        <begin position="256"/>
        <end position="273"/>
    </location>
</feature>
<protein>
    <submittedName>
        <fullName evidence="3">CPBP family intramembrane metalloprotease</fullName>
    </submittedName>
</protein>
<keyword evidence="3" id="KW-0482">Metalloprotease</keyword>
<dbReference type="Proteomes" id="UP001152422">
    <property type="component" value="Unassembled WGS sequence"/>
</dbReference>
<feature type="transmembrane region" description="Helical" evidence="1">
    <location>
        <begin position="15"/>
        <end position="36"/>
    </location>
</feature>
<dbReference type="GO" id="GO:0080120">
    <property type="term" value="P:CAAX-box protein maturation"/>
    <property type="evidence" value="ECO:0007669"/>
    <property type="project" value="UniProtKB-ARBA"/>
</dbReference>
<feature type="transmembrane region" description="Helical" evidence="1">
    <location>
        <begin position="175"/>
        <end position="197"/>
    </location>
</feature>
<keyword evidence="1" id="KW-1133">Transmembrane helix</keyword>
<accession>A0A9X4QZV3</accession>
<feature type="domain" description="CAAX prenyl protease 2/Lysostaphin resistance protein A-like" evidence="2">
    <location>
        <begin position="126"/>
        <end position="236"/>
    </location>
</feature>
<gene>
    <name evidence="3" type="ORF">M4L89_12195</name>
</gene>
<evidence type="ECO:0000313" key="3">
    <source>
        <dbReference type="EMBL" id="MDG0846988.1"/>
    </source>
</evidence>
<dbReference type="EMBL" id="JAMBQA010000008">
    <property type="protein sequence ID" value="MDG0846988.1"/>
    <property type="molecule type" value="Genomic_DNA"/>
</dbReference>
<evidence type="ECO:0000259" key="2">
    <source>
        <dbReference type="Pfam" id="PF02517"/>
    </source>
</evidence>
<comment type="caution">
    <text evidence="3">The sequence shown here is derived from an EMBL/GenBank/DDBJ whole genome shotgun (WGS) entry which is preliminary data.</text>
</comment>
<dbReference type="GO" id="GO:0004175">
    <property type="term" value="F:endopeptidase activity"/>
    <property type="evidence" value="ECO:0007669"/>
    <property type="project" value="UniProtKB-ARBA"/>
</dbReference>
<dbReference type="Pfam" id="PF02517">
    <property type="entry name" value="Rce1-like"/>
    <property type="match status" value="1"/>
</dbReference>
<dbReference type="RefSeq" id="WP_107518094.1">
    <property type="nucleotide sequence ID" value="NZ_JAMBPY010000008.1"/>
</dbReference>
<feature type="transmembrane region" description="Helical" evidence="1">
    <location>
        <begin position="203"/>
        <end position="220"/>
    </location>
</feature>
<name>A0A9X4QZV3_9STAP</name>
<dbReference type="GO" id="GO:0008237">
    <property type="term" value="F:metallopeptidase activity"/>
    <property type="evidence" value="ECO:0007669"/>
    <property type="project" value="UniProtKB-KW"/>
</dbReference>
<organism evidence="3 4">
    <name type="scientific">Staphylococcus equorum</name>
    <dbReference type="NCBI Taxonomy" id="246432"/>
    <lineage>
        <taxon>Bacteria</taxon>
        <taxon>Bacillati</taxon>
        <taxon>Bacillota</taxon>
        <taxon>Bacilli</taxon>
        <taxon>Bacillales</taxon>
        <taxon>Staphylococcaceae</taxon>
        <taxon>Staphylococcus</taxon>
    </lineage>
</organism>